<dbReference type="SUPFAM" id="SSF54427">
    <property type="entry name" value="NTF2-like"/>
    <property type="match status" value="1"/>
</dbReference>
<evidence type="ECO:0000313" key="4">
    <source>
        <dbReference type="EMBL" id="SHM73253.1"/>
    </source>
</evidence>
<accession>A0A1M7L5T4</accession>
<dbReference type="InterPro" id="IPR013249">
    <property type="entry name" value="RNA_pol_sigma70_r4_t2"/>
</dbReference>
<feature type="domain" description="RNA polymerase sigma factor 70 region 4 type 2" evidence="3">
    <location>
        <begin position="109"/>
        <end position="160"/>
    </location>
</feature>
<dbReference type="InterPro" id="IPR013325">
    <property type="entry name" value="RNA_pol_sigma_r2"/>
</dbReference>
<evidence type="ECO:0000313" key="5">
    <source>
        <dbReference type="Proteomes" id="UP000184184"/>
    </source>
</evidence>
<proteinExistence type="predicted"/>
<dbReference type="Gene3D" id="1.10.1740.10">
    <property type="match status" value="1"/>
</dbReference>
<dbReference type="GO" id="GO:0016987">
    <property type="term" value="F:sigma factor activity"/>
    <property type="evidence" value="ECO:0007669"/>
    <property type="project" value="InterPro"/>
</dbReference>
<dbReference type="GO" id="GO:0003677">
    <property type="term" value="F:DNA binding"/>
    <property type="evidence" value="ECO:0007669"/>
    <property type="project" value="InterPro"/>
</dbReference>
<organism evidence="4 5">
    <name type="scientific">Gracilibacillus kekensis</name>
    <dbReference type="NCBI Taxonomy" id="1027249"/>
    <lineage>
        <taxon>Bacteria</taxon>
        <taxon>Bacillati</taxon>
        <taxon>Bacillota</taxon>
        <taxon>Bacilli</taxon>
        <taxon>Bacillales</taxon>
        <taxon>Bacillaceae</taxon>
        <taxon>Gracilibacillus</taxon>
    </lineage>
</organism>
<dbReference type="GO" id="GO:0006352">
    <property type="term" value="P:DNA-templated transcription initiation"/>
    <property type="evidence" value="ECO:0007669"/>
    <property type="project" value="InterPro"/>
</dbReference>
<dbReference type="InterPro" id="IPR007627">
    <property type="entry name" value="RNA_pol_sigma70_r2"/>
</dbReference>
<evidence type="ECO:0000256" key="1">
    <source>
        <dbReference type="ARBA" id="ARBA00011344"/>
    </source>
</evidence>
<dbReference type="SUPFAM" id="SSF88946">
    <property type="entry name" value="Sigma2 domain of RNA polymerase sigma factors"/>
    <property type="match status" value="1"/>
</dbReference>
<dbReference type="RefSeq" id="WP_084543361.1">
    <property type="nucleotide sequence ID" value="NZ_FRCZ01000001.1"/>
</dbReference>
<dbReference type="Gene3D" id="1.10.10.10">
    <property type="entry name" value="Winged helix-like DNA-binding domain superfamily/Winged helix DNA-binding domain"/>
    <property type="match status" value="1"/>
</dbReference>
<dbReference type="InterPro" id="IPR052704">
    <property type="entry name" value="ECF_Sigma-70_Domain"/>
</dbReference>
<evidence type="ECO:0000259" key="3">
    <source>
        <dbReference type="Pfam" id="PF08281"/>
    </source>
</evidence>
<dbReference type="Proteomes" id="UP000184184">
    <property type="component" value="Unassembled WGS sequence"/>
</dbReference>
<dbReference type="EMBL" id="FRCZ01000001">
    <property type="protein sequence ID" value="SHM73253.1"/>
    <property type="molecule type" value="Genomic_DNA"/>
</dbReference>
<dbReference type="PANTHER" id="PTHR30173:SF36">
    <property type="entry name" value="ECF RNA POLYMERASE SIGMA FACTOR SIGJ"/>
    <property type="match status" value="1"/>
</dbReference>
<dbReference type="InterPro" id="IPR013324">
    <property type="entry name" value="RNA_pol_sigma_r3/r4-like"/>
</dbReference>
<feature type="domain" description="RNA polymerase sigma-70 region 2" evidence="2">
    <location>
        <begin position="8"/>
        <end position="71"/>
    </location>
</feature>
<dbReference type="NCBIfam" id="NF007214">
    <property type="entry name" value="PRK09636.1"/>
    <property type="match status" value="1"/>
</dbReference>
<dbReference type="NCBIfam" id="TIGR02957">
    <property type="entry name" value="SigX4"/>
    <property type="match status" value="1"/>
</dbReference>
<dbReference type="OrthoDB" id="3211555at2"/>
<protein>
    <submittedName>
        <fullName evidence="4">RNA polymerase sigma-70 factor, ECF subfamily</fullName>
    </submittedName>
</protein>
<dbReference type="Pfam" id="PF04542">
    <property type="entry name" value="Sigma70_r2"/>
    <property type="match status" value="1"/>
</dbReference>
<comment type="subunit">
    <text evidence="1">Interacts transiently with the RNA polymerase catalytic core formed by RpoA, RpoB, RpoC and RpoZ (2 alpha, 1 beta, 1 beta' and 1 omega subunit) to form the RNA polymerase holoenzyme that can initiate transcription.</text>
</comment>
<dbReference type="InterPro" id="IPR014303">
    <property type="entry name" value="RNA_pol_sigma-70_ECF"/>
</dbReference>
<evidence type="ECO:0000259" key="2">
    <source>
        <dbReference type="Pfam" id="PF04542"/>
    </source>
</evidence>
<sequence>MQITTEDYHEFKPLLFSLGYRMLGSITEVEDSIQETFLKAYQIDTEDIDNKKAYLCKIMTNRCLDVLKSARYKREQYIGPWNPEPLLIDQPASYDPAESILQKEGLSIAYLRMMEFLRPEERAVLLLREVFNFTYLEIAAMIDKKEENCRKMFSRAKQKMAPVQDESLDYKNNKSIIDRFIQAFQTQDQDVLLELISDKVTLHSDGGGKVNAATRPIISAPNVLNFLYGIMKKMTGDFDFEVKMVNYQPGILIFIQNQLQSVFSFYIYEGKINEMYITLNPDKLRVQSIGN</sequence>
<dbReference type="STRING" id="1027249.SAMN05216179_0947"/>
<dbReference type="SUPFAM" id="SSF88659">
    <property type="entry name" value="Sigma3 and sigma4 domains of RNA polymerase sigma factors"/>
    <property type="match status" value="1"/>
</dbReference>
<gene>
    <name evidence="4" type="ORF">SAMN05216179_0947</name>
</gene>
<dbReference type="PANTHER" id="PTHR30173">
    <property type="entry name" value="SIGMA 19 FACTOR"/>
    <property type="match status" value="1"/>
</dbReference>
<dbReference type="InterPro" id="IPR036388">
    <property type="entry name" value="WH-like_DNA-bd_sf"/>
</dbReference>
<reference evidence="4 5" key="1">
    <citation type="submission" date="2016-11" db="EMBL/GenBank/DDBJ databases">
        <authorList>
            <person name="Jaros S."/>
            <person name="Januszkiewicz K."/>
            <person name="Wedrychowicz H."/>
        </authorList>
    </citation>
    <scope>NUCLEOTIDE SEQUENCE [LARGE SCALE GENOMIC DNA]</scope>
    <source>
        <strain evidence="4 5">CGMCC 1.10681</strain>
    </source>
</reference>
<dbReference type="NCBIfam" id="TIGR02937">
    <property type="entry name" value="sigma70-ECF"/>
    <property type="match status" value="1"/>
</dbReference>
<dbReference type="InterPro" id="IPR032710">
    <property type="entry name" value="NTF2-like_dom_sf"/>
</dbReference>
<keyword evidence="5" id="KW-1185">Reference proteome</keyword>
<name>A0A1M7L5T4_9BACI</name>
<dbReference type="InterPro" id="IPR014284">
    <property type="entry name" value="RNA_pol_sigma-70_dom"/>
</dbReference>
<dbReference type="AlphaFoldDB" id="A0A1M7L5T4"/>
<dbReference type="Pfam" id="PF08281">
    <property type="entry name" value="Sigma70_r4_2"/>
    <property type="match status" value="1"/>
</dbReference>
<dbReference type="Gene3D" id="3.10.450.50">
    <property type="match status" value="1"/>
</dbReference>